<accession>A0A916THS2</accession>
<dbReference type="Proteomes" id="UP000621454">
    <property type="component" value="Unassembled WGS sequence"/>
</dbReference>
<evidence type="ECO:0000256" key="1">
    <source>
        <dbReference type="SAM" id="MobiDB-lite"/>
    </source>
</evidence>
<dbReference type="InterPro" id="IPR029055">
    <property type="entry name" value="Ntn_hydrolases_N"/>
</dbReference>
<sequence length="535" mass="55091">MAADPSPVTSTGTTSAIAAPHQKATRAGEAALRDGGSAIDAAIAAAAVLTVVYPHNVALGGDLIALVRTPDSEIVCINASGWAPEAVDVDELRRRYGDTLPIRGAHTVTVPGGVRGWEALHRRAGRLDWHRLFEHAIGHARSGAPVAGSLARHLVDPGNADLRGTEDFDRTFAPGGEPLGLGDALRSPELADTLTAIAESGAQAFYTGPVADAMVDHLGAHGSALTTADFADFAVEECAPIATDFGDLTVVTSPPNTHGFILLRALRWIASADTQACADPLATGLGELIAEFADGNGLRASVLADPRHAPVDLDVLMRPRVPGTGLGGAIRPSRPLRLPHGDTVGVAAADSEGYAVSLIQSVYHSFGSGLIDPTTGVLFHNRGTAFALDPNSPNVIAPHKRPVHTLTPAMTITRDGRVRHVPATMGGQGQGQILGQILARVSAGETAASALAAPRAIVGAQTDGAGTDTIVVERDLAEAARAALEHTGAPILEVPPHTEDMGQANLVVIADDGSMTAATDPRADGEALVLNRVRV</sequence>
<dbReference type="PRINTS" id="PR01210">
    <property type="entry name" value="GGTRANSPTASE"/>
</dbReference>
<reference evidence="2" key="1">
    <citation type="journal article" date="2014" name="Int. J. Syst. Evol. Microbiol.">
        <title>Complete genome sequence of Corynebacterium casei LMG S-19264T (=DSM 44701T), isolated from a smear-ripened cheese.</title>
        <authorList>
            <consortium name="US DOE Joint Genome Institute (JGI-PGF)"/>
            <person name="Walter F."/>
            <person name="Albersmeier A."/>
            <person name="Kalinowski J."/>
            <person name="Ruckert C."/>
        </authorList>
    </citation>
    <scope>NUCLEOTIDE SEQUENCE</scope>
    <source>
        <strain evidence="2">CGMCC 1.12827</strain>
    </source>
</reference>
<keyword evidence="3" id="KW-1185">Reference proteome</keyword>
<dbReference type="Pfam" id="PF01019">
    <property type="entry name" value="G_glu_transpept"/>
    <property type="match status" value="1"/>
</dbReference>
<comment type="caution">
    <text evidence="2">The sequence shown here is derived from an EMBL/GenBank/DDBJ whole genome shotgun (WGS) entry which is preliminary data.</text>
</comment>
<gene>
    <name evidence="2" type="primary">ggt</name>
    <name evidence="2" type="ORF">GCM10011489_33950</name>
</gene>
<dbReference type="SUPFAM" id="SSF56235">
    <property type="entry name" value="N-terminal nucleophile aminohydrolases (Ntn hydrolases)"/>
    <property type="match status" value="1"/>
</dbReference>
<dbReference type="InterPro" id="IPR052896">
    <property type="entry name" value="GGT-like_enzyme"/>
</dbReference>
<dbReference type="EMBL" id="BMGC01000036">
    <property type="protein sequence ID" value="GGB43657.1"/>
    <property type="molecule type" value="Genomic_DNA"/>
</dbReference>
<dbReference type="RefSeq" id="WP_188588032.1">
    <property type="nucleotide sequence ID" value="NZ_BMGC01000036.1"/>
</dbReference>
<dbReference type="PANTHER" id="PTHR43881">
    <property type="entry name" value="GAMMA-GLUTAMYLTRANSPEPTIDASE (AFU_ORTHOLOGUE AFUA_4G13580)"/>
    <property type="match status" value="1"/>
</dbReference>
<reference evidence="2" key="2">
    <citation type="submission" date="2020-09" db="EMBL/GenBank/DDBJ databases">
        <authorList>
            <person name="Sun Q."/>
            <person name="Zhou Y."/>
        </authorList>
    </citation>
    <scope>NUCLEOTIDE SEQUENCE</scope>
    <source>
        <strain evidence="2">CGMCC 1.12827</strain>
    </source>
</reference>
<dbReference type="AlphaFoldDB" id="A0A916THS2"/>
<organism evidence="2 3">
    <name type="scientific">Gordonia jinhuaensis</name>
    <dbReference type="NCBI Taxonomy" id="1517702"/>
    <lineage>
        <taxon>Bacteria</taxon>
        <taxon>Bacillati</taxon>
        <taxon>Actinomycetota</taxon>
        <taxon>Actinomycetes</taxon>
        <taxon>Mycobacteriales</taxon>
        <taxon>Gordoniaceae</taxon>
        <taxon>Gordonia</taxon>
    </lineage>
</organism>
<protein>
    <submittedName>
        <fullName evidence="2">Gamma-glutamyltranspeptidase</fullName>
    </submittedName>
</protein>
<dbReference type="PANTHER" id="PTHR43881:SF1">
    <property type="entry name" value="GAMMA-GLUTAMYLTRANSPEPTIDASE (AFU_ORTHOLOGUE AFUA_4G13580)"/>
    <property type="match status" value="1"/>
</dbReference>
<feature type="compositionally biased region" description="Polar residues" evidence="1">
    <location>
        <begin position="7"/>
        <end position="16"/>
    </location>
</feature>
<name>A0A916THS2_9ACTN</name>
<dbReference type="InterPro" id="IPR043137">
    <property type="entry name" value="GGT_ssub_C"/>
</dbReference>
<evidence type="ECO:0000313" key="2">
    <source>
        <dbReference type="EMBL" id="GGB43657.1"/>
    </source>
</evidence>
<proteinExistence type="predicted"/>
<feature type="region of interest" description="Disordered" evidence="1">
    <location>
        <begin position="1"/>
        <end position="22"/>
    </location>
</feature>
<dbReference type="Gene3D" id="3.60.20.40">
    <property type="match status" value="1"/>
</dbReference>
<evidence type="ECO:0000313" key="3">
    <source>
        <dbReference type="Proteomes" id="UP000621454"/>
    </source>
</evidence>